<evidence type="ECO:0000259" key="16">
    <source>
        <dbReference type="PROSITE" id="PS51198"/>
    </source>
</evidence>
<dbReference type="Gene3D" id="1.10.486.10">
    <property type="entry name" value="PCRA, domain 4"/>
    <property type="match status" value="1"/>
</dbReference>
<protein>
    <recommendedName>
        <fullName evidence="12">DNA 3'-5' helicase</fullName>
        <ecNumber evidence="12">5.6.2.4</ecNumber>
    </recommendedName>
</protein>
<feature type="region of interest" description="Disordered" evidence="15">
    <location>
        <begin position="313"/>
        <end position="339"/>
    </location>
</feature>
<sequence length="1174" mass="126757">MPAHLHHPDELKSLLGIPFTDEQIRAITAPAAPQVIVAGAGSGKTTVMAARVVWLVGTGRTAPDRVLGLTFTNKAAAELSERVRRALRQAGVIDPDGAPLPPPRPGADATSPDAAPDETPGEPEISTYHAFAGRLIGEHGLRIGVEPGSRLLADASRFQLSAEVLRSAPAEFAAPTGASSGRPRRFTSLVEDLIALDGELSEHLVDPAELRDHDDELAATLGRLTRTTAALRRVAETARGRRELLSLVEEYRSRKRARDLIDFGDQIACSARLARDIPEVGRALRERYEVVLLDEYQDTSVAQRIMLAGLFGAGGHDAPEPRPTSPGPASPAPAGAGHAVTAVGDPCQAIYGWRGASVANLDEFPRHFPRADGTPAALYTLTENRRSGGRLLDLANRLAEPLRARHPGVEPLRPASGADGEGRVRCALLTTQAEEFAWLGDHLAHLVRTGTPPGEIAVLCRTAGDFAEIQRVLVGRGVPVEVVGLSGLLHLPEVADLVAVCEVLADPTANASLVRLLAGPRWRIGPRDLALLGRRARMLVRREDGGATDRLTGAVQGTDPAELVSLADALDTFTGADRRARESDAHRTAGDGGRDDGPEDDLAFSAEARVRFAHLAAELRELRRSVSDPLMDVLHRVLAVTGLEVELSASPHALAARRRETLRAFLDIAADYAAGGHSTAVDRDAGLLGFLAYLRAAVEHDKGLDGSLPGTEDTVKVLTAHKAKGLEWDVVAVPGMYESGFPQTRAQNSWLKHSHTLPSPLRGDAPTLPEVDAWTTRGLSDHDSRAGHHRELEELRLGYVAFTRPRSLLLASGHRWGPTQKRPRTVSPYLTAVRTHCERSPDHGEVEQWAPEPTEEDVNPLLDAQDADTPWPLPLDAGATARRREAAALVYAGLRGLGETPPPLPPPRTDPSVAPPGTPGAPPAAGEPEAVPAVPESELTPEDRRAVESWDRDLDALTGELRRSRERVREVVLPGSLSASQLQWLAADPEGFARDLARPMPRRPRPAARRGTRFHAWVESRFETLALPMLGPDELPGGAEDDPEIRDEQDLEELKAAFERSPFADRAPFQVEAPFQLRLAGRTVRGRIDAVYREGDRFEIIDWKTGHDRDADPLQLAVYRVAWAELRGLPLSRVTAAFYYVRGGELVRPAVLPDRAGLETILAGEVTWASNVPG</sequence>
<evidence type="ECO:0000256" key="14">
    <source>
        <dbReference type="PROSITE-ProRule" id="PRU00560"/>
    </source>
</evidence>
<dbReference type="PANTHER" id="PTHR11070">
    <property type="entry name" value="UVRD / RECB / PCRA DNA HELICASE FAMILY MEMBER"/>
    <property type="match status" value="1"/>
</dbReference>
<dbReference type="PROSITE" id="PS51198">
    <property type="entry name" value="UVRD_HELICASE_ATP_BIND"/>
    <property type="match status" value="1"/>
</dbReference>
<feature type="compositionally biased region" description="Pro residues" evidence="15">
    <location>
        <begin position="900"/>
        <end position="922"/>
    </location>
</feature>
<reference evidence="18 19" key="1">
    <citation type="submission" date="2020-03" db="EMBL/GenBank/DDBJ databases">
        <title>Draft genome of Streptomyces sp. ventii, isolated from the Axial Seamount in the Pacific Ocean, and resequencing of the two type strains Streptomyces lonarensis strain NCL 716 and Streptomyces bohaiensis strain 11A07.</title>
        <authorList>
            <person name="Loughran R.M."/>
            <person name="Pfannmuller K.M."/>
            <person name="Wasson B.J."/>
            <person name="Deadmond M.C."/>
            <person name="Paddock B.E."/>
            <person name="Koyack M.J."/>
            <person name="Gallegos D.A."/>
            <person name="Mitchell E.A."/>
            <person name="Ushijima B."/>
            <person name="Saw J.H."/>
            <person name="Mcphail K.L."/>
            <person name="Videau P."/>
        </authorList>
    </citation>
    <scope>NUCLEOTIDE SEQUENCE [LARGE SCALE GENOMIC DNA]</scope>
    <source>
        <strain evidence="18 19">NCL716</strain>
    </source>
</reference>
<dbReference type="RefSeq" id="WP_167968734.1">
    <property type="nucleotide sequence ID" value="NZ_JAAVJD010000037.1"/>
</dbReference>
<dbReference type="SUPFAM" id="SSF52980">
    <property type="entry name" value="Restriction endonuclease-like"/>
    <property type="match status" value="1"/>
</dbReference>
<dbReference type="GO" id="GO:0005524">
    <property type="term" value="F:ATP binding"/>
    <property type="evidence" value="ECO:0007669"/>
    <property type="project" value="UniProtKB-UniRule"/>
</dbReference>
<keyword evidence="9" id="KW-0234">DNA repair</keyword>
<dbReference type="InterPro" id="IPR027417">
    <property type="entry name" value="P-loop_NTPase"/>
</dbReference>
<evidence type="ECO:0000256" key="9">
    <source>
        <dbReference type="ARBA" id="ARBA00023204"/>
    </source>
</evidence>
<keyword evidence="4 14" id="KW-0378">Hydrolase</keyword>
<evidence type="ECO:0000256" key="2">
    <source>
        <dbReference type="ARBA" id="ARBA00022741"/>
    </source>
</evidence>
<dbReference type="GO" id="GO:0043138">
    <property type="term" value="F:3'-5' DNA helicase activity"/>
    <property type="evidence" value="ECO:0007669"/>
    <property type="project" value="UniProtKB-EC"/>
</dbReference>
<organism evidence="18 19">
    <name type="scientific">Streptomyces lonarensis</name>
    <dbReference type="NCBI Taxonomy" id="700599"/>
    <lineage>
        <taxon>Bacteria</taxon>
        <taxon>Bacillati</taxon>
        <taxon>Actinomycetota</taxon>
        <taxon>Actinomycetes</taxon>
        <taxon>Kitasatosporales</taxon>
        <taxon>Streptomycetaceae</taxon>
        <taxon>Streptomyces</taxon>
    </lineage>
</organism>
<dbReference type="InterPro" id="IPR014017">
    <property type="entry name" value="DNA_helicase_UvrD-like_C"/>
</dbReference>
<dbReference type="PANTHER" id="PTHR11070:SF55">
    <property type="entry name" value="DNA 3'-5' HELICASE"/>
    <property type="match status" value="1"/>
</dbReference>
<evidence type="ECO:0000313" key="18">
    <source>
        <dbReference type="EMBL" id="NJQ05449.1"/>
    </source>
</evidence>
<dbReference type="InterPro" id="IPR014016">
    <property type="entry name" value="UvrD-like_ATP-bd"/>
</dbReference>
<keyword evidence="7 14" id="KW-0067">ATP-binding</keyword>
<name>A0A7X6CZS5_9ACTN</name>
<keyword evidence="10" id="KW-0413">Isomerase</keyword>
<dbReference type="GO" id="GO:0003677">
    <property type="term" value="F:DNA binding"/>
    <property type="evidence" value="ECO:0007669"/>
    <property type="project" value="UniProtKB-KW"/>
</dbReference>
<feature type="region of interest" description="Disordered" evidence="15">
    <location>
        <begin position="577"/>
        <end position="600"/>
    </location>
</feature>
<feature type="compositionally biased region" description="Low complexity" evidence="15">
    <location>
        <begin position="923"/>
        <end position="936"/>
    </location>
</feature>
<dbReference type="Gene3D" id="3.40.50.300">
    <property type="entry name" value="P-loop containing nucleotide triphosphate hydrolases"/>
    <property type="match status" value="4"/>
</dbReference>
<evidence type="ECO:0000313" key="19">
    <source>
        <dbReference type="Proteomes" id="UP000578686"/>
    </source>
</evidence>
<evidence type="ECO:0000256" key="10">
    <source>
        <dbReference type="ARBA" id="ARBA00023235"/>
    </source>
</evidence>
<dbReference type="InterPro" id="IPR011604">
    <property type="entry name" value="PDDEXK-like_dom_sf"/>
</dbReference>
<feature type="binding site" evidence="14">
    <location>
        <begin position="38"/>
        <end position="45"/>
    </location>
    <ligand>
        <name>ATP</name>
        <dbReference type="ChEBI" id="CHEBI:30616"/>
    </ligand>
</feature>
<dbReference type="EMBL" id="JAAVJD010000037">
    <property type="protein sequence ID" value="NJQ05449.1"/>
    <property type="molecule type" value="Genomic_DNA"/>
</dbReference>
<dbReference type="InterPro" id="IPR000212">
    <property type="entry name" value="DNA_helicase_UvrD/REP"/>
</dbReference>
<keyword evidence="3" id="KW-0227">DNA damage</keyword>
<evidence type="ECO:0000256" key="4">
    <source>
        <dbReference type="ARBA" id="ARBA00022801"/>
    </source>
</evidence>
<evidence type="ECO:0000256" key="6">
    <source>
        <dbReference type="ARBA" id="ARBA00022839"/>
    </source>
</evidence>
<evidence type="ECO:0000256" key="13">
    <source>
        <dbReference type="ARBA" id="ARBA00048988"/>
    </source>
</evidence>
<dbReference type="EC" id="5.6.2.4" evidence="12"/>
<keyword evidence="8" id="KW-0238">DNA-binding</keyword>
<evidence type="ECO:0000256" key="5">
    <source>
        <dbReference type="ARBA" id="ARBA00022806"/>
    </source>
</evidence>
<feature type="domain" description="UvrD-like helicase ATP-binding" evidence="16">
    <location>
        <begin position="17"/>
        <end position="388"/>
    </location>
</feature>
<dbReference type="GO" id="GO:0033202">
    <property type="term" value="C:DNA helicase complex"/>
    <property type="evidence" value="ECO:0007669"/>
    <property type="project" value="TreeGrafter"/>
</dbReference>
<evidence type="ECO:0000256" key="12">
    <source>
        <dbReference type="ARBA" id="ARBA00034808"/>
    </source>
</evidence>
<dbReference type="PROSITE" id="PS51217">
    <property type="entry name" value="UVRD_HELICASE_CTER"/>
    <property type="match status" value="1"/>
</dbReference>
<evidence type="ECO:0000259" key="17">
    <source>
        <dbReference type="PROSITE" id="PS51217"/>
    </source>
</evidence>
<evidence type="ECO:0000256" key="7">
    <source>
        <dbReference type="ARBA" id="ARBA00022840"/>
    </source>
</evidence>
<dbReference type="Pfam" id="PF00580">
    <property type="entry name" value="UvrD-helicase"/>
    <property type="match status" value="1"/>
</dbReference>
<dbReference type="CDD" id="cd17932">
    <property type="entry name" value="DEXQc_UvrD"/>
    <property type="match status" value="1"/>
</dbReference>
<feature type="domain" description="UvrD-like helicase C-terminal" evidence="17">
    <location>
        <begin position="389"/>
        <end position="725"/>
    </location>
</feature>
<evidence type="ECO:0000256" key="3">
    <source>
        <dbReference type="ARBA" id="ARBA00022763"/>
    </source>
</evidence>
<dbReference type="GO" id="GO:0000725">
    <property type="term" value="P:recombinational repair"/>
    <property type="evidence" value="ECO:0007669"/>
    <property type="project" value="TreeGrafter"/>
</dbReference>
<accession>A0A7X6CZS5</accession>
<comment type="caution">
    <text evidence="18">The sequence shown here is derived from an EMBL/GenBank/DDBJ whole genome shotgun (WGS) entry which is preliminary data.</text>
</comment>
<dbReference type="GO" id="GO:0005829">
    <property type="term" value="C:cytosol"/>
    <property type="evidence" value="ECO:0007669"/>
    <property type="project" value="TreeGrafter"/>
</dbReference>
<dbReference type="GO" id="GO:0004527">
    <property type="term" value="F:exonuclease activity"/>
    <property type="evidence" value="ECO:0007669"/>
    <property type="project" value="UniProtKB-KW"/>
</dbReference>
<proteinExistence type="predicted"/>
<dbReference type="InterPro" id="IPR011335">
    <property type="entry name" value="Restrct_endonuc-II-like"/>
</dbReference>
<keyword evidence="6" id="KW-0269">Exonuclease</keyword>
<gene>
    <name evidence="18" type="ORF">HCN56_07630</name>
</gene>
<feature type="region of interest" description="Disordered" evidence="15">
    <location>
        <begin position="90"/>
        <end position="125"/>
    </location>
</feature>
<dbReference type="Pfam" id="PF12705">
    <property type="entry name" value="PDDEXK_1"/>
    <property type="match status" value="1"/>
</dbReference>
<evidence type="ECO:0000256" key="15">
    <source>
        <dbReference type="SAM" id="MobiDB-lite"/>
    </source>
</evidence>
<evidence type="ECO:0000256" key="8">
    <source>
        <dbReference type="ARBA" id="ARBA00023125"/>
    </source>
</evidence>
<keyword evidence="2 14" id="KW-0547">Nucleotide-binding</keyword>
<dbReference type="AlphaFoldDB" id="A0A7X6CZS5"/>
<feature type="region of interest" description="Disordered" evidence="15">
    <location>
        <begin position="897"/>
        <end position="945"/>
    </location>
</feature>
<dbReference type="SUPFAM" id="SSF52540">
    <property type="entry name" value="P-loop containing nucleoside triphosphate hydrolases"/>
    <property type="match status" value="1"/>
</dbReference>
<comment type="catalytic activity">
    <reaction evidence="13">
        <text>ATP + H2O = ADP + phosphate + H(+)</text>
        <dbReference type="Rhea" id="RHEA:13065"/>
        <dbReference type="ChEBI" id="CHEBI:15377"/>
        <dbReference type="ChEBI" id="CHEBI:15378"/>
        <dbReference type="ChEBI" id="CHEBI:30616"/>
        <dbReference type="ChEBI" id="CHEBI:43474"/>
        <dbReference type="ChEBI" id="CHEBI:456216"/>
        <dbReference type="EC" id="5.6.2.4"/>
    </reaction>
</comment>
<comment type="catalytic activity">
    <reaction evidence="11">
        <text>Couples ATP hydrolysis with the unwinding of duplex DNA by translocating in the 3'-5' direction.</text>
        <dbReference type="EC" id="5.6.2.4"/>
    </reaction>
</comment>
<evidence type="ECO:0000256" key="11">
    <source>
        <dbReference type="ARBA" id="ARBA00034617"/>
    </source>
</evidence>
<keyword evidence="5 14" id="KW-0347">Helicase</keyword>
<feature type="compositionally biased region" description="Pro residues" evidence="15">
    <location>
        <begin position="321"/>
        <end position="331"/>
    </location>
</feature>
<dbReference type="Pfam" id="PF13361">
    <property type="entry name" value="UvrD_C"/>
    <property type="match status" value="2"/>
</dbReference>
<dbReference type="Gene3D" id="3.90.320.10">
    <property type="match status" value="1"/>
</dbReference>
<dbReference type="Proteomes" id="UP000578686">
    <property type="component" value="Unassembled WGS sequence"/>
</dbReference>
<evidence type="ECO:0000256" key="1">
    <source>
        <dbReference type="ARBA" id="ARBA00022722"/>
    </source>
</evidence>
<dbReference type="InterPro" id="IPR038726">
    <property type="entry name" value="PDDEXK_AddAB-type"/>
</dbReference>
<feature type="compositionally biased region" description="Basic and acidic residues" evidence="15">
    <location>
        <begin position="577"/>
        <end position="596"/>
    </location>
</feature>
<keyword evidence="19" id="KW-1185">Reference proteome</keyword>
<keyword evidence="1" id="KW-0540">Nuclease</keyword>